<keyword evidence="2" id="KW-1185">Reference proteome</keyword>
<proteinExistence type="predicted"/>
<dbReference type="Pfam" id="PF07396">
    <property type="entry name" value="Porin_O_P"/>
    <property type="match status" value="1"/>
</dbReference>
<dbReference type="Proteomes" id="UP001139408">
    <property type="component" value="Unassembled WGS sequence"/>
</dbReference>
<comment type="caution">
    <text evidence="1">The sequence shown here is derived from an EMBL/GenBank/DDBJ whole genome shotgun (WGS) entry which is preliminary data.</text>
</comment>
<dbReference type="Gene3D" id="2.40.160.10">
    <property type="entry name" value="Porin"/>
    <property type="match status" value="1"/>
</dbReference>
<protein>
    <recommendedName>
        <fullName evidence="3">Porin</fullName>
    </recommendedName>
</protein>
<evidence type="ECO:0000313" key="2">
    <source>
        <dbReference type="Proteomes" id="UP001139408"/>
    </source>
</evidence>
<accession>A0A9X1Z3S0</accession>
<dbReference type="InterPro" id="IPR023614">
    <property type="entry name" value="Porin_dom_sf"/>
</dbReference>
<dbReference type="SUPFAM" id="SSF56935">
    <property type="entry name" value="Porins"/>
    <property type="match status" value="1"/>
</dbReference>
<evidence type="ECO:0008006" key="3">
    <source>
        <dbReference type="Google" id="ProtNLM"/>
    </source>
</evidence>
<sequence length="138" mass="16176">MDAEDMSLASVELMCQYLGFVSMAEWIKTDIHDPTRGTYYCQGGYYQMTYPLSGKNRHYKNGKLATIKAEHGWELTWRMSQFELEQENRKAQTFVVGVNYLVNQDLMFKANFIRAKRRDESVAEGYDNAFSFRAQYSF</sequence>
<gene>
    <name evidence="1" type="ORF">L2749_03700</name>
</gene>
<name>A0A9X1Z3S0_9GAMM</name>
<dbReference type="InterPro" id="IPR010870">
    <property type="entry name" value="Porin_O/P"/>
</dbReference>
<evidence type="ECO:0000313" key="1">
    <source>
        <dbReference type="EMBL" id="MCL1104362.1"/>
    </source>
</evidence>
<dbReference type="RefSeq" id="WP_188924058.1">
    <property type="nucleotide sequence ID" value="NZ_BMQI01000006.1"/>
</dbReference>
<dbReference type="AlphaFoldDB" id="A0A9X1Z3S0"/>
<dbReference type="EMBL" id="JAKILJ010000005">
    <property type="protein sequence ID" value="MCL1104362.1"/>
    <property type="molecule type" value="Genomic_DNA"/>
</dbReference>
<organism evidence="1 2">
    <name type="scientific">Shewanella algicola</name>
    <dbReference type="NCBI Taxonomy" id="640633"/>
    <lineage>
        <taxon>Bacteria</taxon>
        <taxon>Pseudomonadati</taxon>
        <taxon>Pseudomonadota</taxon>
        <taxon>Gammaproteobacteria</taxon>
        <taxon>Alteromonadales</taxon>
        <taxon>Shewanellaceae</taxon>
        <taxon>Shewanella</taxon>
    </lineage>
</organism>
<reference evidence="1" key="1">
    <citation type="submission" date="2022-01" db="EMBL/GenBank/DDBJ databases">
        <title>Whole genome-based taxonomy of the Shewanellaceae.</title>
        <authorList>
            <person name="Martin-Rodriguez A.J."/>
        </authorList>
    </citation>
    <scope>NUCLEOTIDE SEQUENCE</scope>
    <source>
        <strain evidence="1">DSM 23803</strain>
    </source>
</reference>